<feature type="region of interest" description="Disordered" evidence="11">
    <location>
        <begin position="463"/>
        <end position="484"/>
    </location>
</feature>
<evidence type="ECO:0000256" key="6">
    <source>
        <dbReference type="ARBA" id="ARBA00023077"/>
    </source>
</evidence>
<evidence type="ECO:0000256" key="9">
    <source>
        <dbReference type="PROSITE-ProRule" id="PRU01360"/>
    </source>
</evidence>
<dbReference type="CDD" id="cd01347">
    <property type="entry name" value="ligand_gated_channel"/>
    <property type="match status" value="1"/>
</dbReference>
<dbReference type="Gene3D" id="2.40.170.20">
    <property type="entry name" value="TonB-dependent receptor, beta-barrel domain"/>
    <property type="match status" value="1"/>
</dbReference>
<dbReference type="Gene3D" id="2.170.130.10">
    <property type="entry name" value="TonB-dependent receptor, plug domain"/>
    <property type="match status" value="1"/>
</dbReference>
<evidence type="ECO:0000256" key="10">
    <source>
        <dbReference type="RuleBase" id="RU003357"/>
    </source>
</evidence>
<reference evidence="15 16" key="1">
    <citation type="submission" date="2018-03" db="EMBL/GenBank/DDBJ databases">
        <title>Genomic Encyclopedia of Archaeal and Bacterial Type Strains, Phase II (KMG-II): from individual species to whole genera.</title>
        <authorList>
            <person name="Goeker M."/>
        </authorList>
    </citation>
    <scope>NUCLEOTIDE SEQUENCE [LARGE SCALE GENOMIC DNA]</scope>
    <source>
        <strain evidence="15 16">DSM 29318</strain>
    </source>
</reference>
<keyword evidence="3 9" id="KW-0813">Transport</keyword>
<comment type="similarity">
    <text evidence="2 9 10">Belongs to the TonB-dependent receptor family.</text>
</comment>
<dbReference type="GO" id="GO:0015344">
    <property type="term" value="F:siderophore uptake transmembrane transporter activity"/>
    <property type="evidence" value="ECO:0007669"/>
    <property type="project" value="TreeGrafter"/>
</dbReference>
<evidence type="ECO:0000259" key="14">
    <source>
        <dbReference type="Pfam" id="PF07715"/>
    </source>
</evidence>
<evidence type="ECO:0000256" key="12">
    <source>
        <dbReference type="SAM" id="SignalP"/>
    </source>
</evidence>
<comment type="caution">
    <text evidence="15">The sequence shown here is derived from an EMBL/GenBank/DDBJ whole genome shotgun (WGS) entry which is preliminary data.</text>
</comment>
<evidence type="ECO:0000256" key="11">
    <source>
        <dbReference type="SAM" id="MobiDB-lite"/>
    </source>
</evidence>
<gene>
    <name evidence="15" type="ORF">BCF33_1353</name>
</gene>
<protein>
    <submittedName>
        <fullName evidence="15">Hemoglobin/transferrin/lactoferrin receptor protein</fullName>
    </submittedName>
</protein>
<dbReference type="Pfam" id="PF07715">
    <property type="entry name" value="Plug"/>
    <property type="match status" value="1"/>
</dbReference>
<evidence type="ECO:0000256" key="1">
    <source>
        <dbReference type="ARBA" id="ARBA00004571"/>
    </source>
</evidence>
<dbReference type="PANTHER" id="PTHR30069:SF41">
    <property type="entry name" value="HEME_HEMOPEXIN UTILIZATION PROTEIN C"/>
    <property type="match status" value="1"/>
</dbReference>
<feature type="signal peptide" evidence="12">
    <location>
        <begin position="1"/>
        <end position="24"/>
    </location>
</feature>
<dbReference type="GO" id="GO:0044718">
    <property type="term" value="P:siderophore transmembrane transport"/>
    <property type="evidence" value="ECO:0007669"/>
    <property type="project" value="TreeGrafter"/>
</dbReference>
<feature type="chain" id="PRO_5015777712" evidence="12">
    <location>
        <begin position="25"/>
        <end position="679"/>
    </location>
</feature>
<proteinExistence type="inferred from homology"/>
<evidence type="ECO:0000259" key="13">
    <source>
        <dbReference type="Pfam" id="PF00593"/>
    </source>
</evidence>
<dbReference type="GO" id="GO:0009279">
    <property type="term" value="C:cell outer membrane"/>
    <property type="evidence" value="ECO:0007669"/>
    <property type="project" value="UniProtKB-SubCell"/>
</dbReference>
<keyword evidence="7 9" id="KW-0472">Membrane</keyword>
<feature type="domain" description="TonB-dependent receptor plug" evidence="14">
    <location>
        <begin position="46"/>
        <end position="156"/>
    </location>
</feature>
<keyword evidence="4 9" id="KW-1134">Transmembrane beta strand</keyword>
<dbReference type="NCBIfam" id="TIGR01785">
    <property type="entry name" value="TonB-hemin"/>
    <property type="match status" value="1"/>
</dbReference>
<evidence type="ECO:0000256" key="5">
    <source>
        <dbReference type="ARBA" id="ARBA00022692"/>
    </source>
</evidence>
<sequence length="679" mass="72931">MTHSVWRRGSFVTLLAAVVSPAAAQQQPVRLDDIVLGFFGFPRVVIDTPQAITVVDEEDIDRAVPTTAADLFDDVPGIQPIGSERPAGISFNIRGIGELVAADESRIIVSVDGVPKFYEQYRVGSFFSDPELFRRVEVLRGPASSTLYGAGALGGVVRFETRDASDFLEGGETGALRFRLGGQTNGEGGFGSVIYASRPSEDAEFLAALTYRLANNYKDGDGDEVSGSEFDSFSGLLKDTFSLGEGRTLSASVQAYDSDLDDTDYSQTGTLGFGTIDRSVRDTTVVLTFADEVIGDDLFDYELSAFYSDTRVEQDDASFGGFGSPLFADSEYGYRTAGVRAQNTARFDLGGAETFLTVGVEATQQERTASTELGPLGFHPEGTDTRFGAFAQAEIVISDLTLVPGIRVDRSELEPGPLVPGGANRSTTSVSPKLAMLYKIDEAWSVFGSISRTERAPTLDELFSTSADDPTSPEDESEGPSLALAPERSNAIEIGLAYSAALGSGEISAKATAFRYDIEDLIERRSIAERGGGLPQYRNIGEALIEGVEIEAGYEAERVFGRLAYTYVDGEDRATGERLGSIPAESLALTIGGRNPDLGLEYGWEGTFVDDISYGADEFSGYAVHDVFVGWTPRSSALEGFELRAAVDNVFDRDYRNSLAGDDGPGRNVRVSITRGIAW</sequence>
<comment type="subcellular location">
    <subcellularLocation>
        <location evidence="1 9">Cell outer membrane</location>
        <topology evidence="1 9">Multi-pass membrane protein</topology>
    </subcellularLocation>
</comment>
<dbReference type="RefSeq" id="WP_106160073.1">
    <property type="nucleotide sequence ID" value="NZ_PVTT01000001.1"/>
</dbReference>
<dbReference type="InterPro" id="IPR011276">
    <property type="entry name" value="TonB_haem/Hb_rcpt"/>
</dbReference>
<dbReference type="PROSITE" id="PS52016">
    <property type="entry name" value="TONB_DEPENDENT_REC_3"/>
    <property type="match status" value="1"/>
</dbReference>
<accession>A0A2T0X9X2</accession>
<evidence type="ECO:0000256" key="2">
    <source>
        <dbReference type="ARBA" id="ARBA00009810"/>
    </source>
</evidence>
<keyword evidence="5 9" id="KW-0812">Transmembrane</keyword>
<evidence type="ECO:0000313" key="16">
    <source>
        <dbReference type="Proteomes" id="UP000238801"/>
    </source>
</evidence>
<dbReference type="Pfam" id="PF00593">
    <property type="entry name" value="TonB_dep_Rec_b-barrel"/>
    <property type="match status" value="1"/>
</dbReference>
<dbReference type="GO" id="GO:0015232">
    <property type="term" value="F:heme transmembrane transporter activity"/>
    <property type="evidence" value="ECO:0007669"/>
    <property type="project" value="InterPro"/>
</dbReference>
<dbReference type="InterPro" id="IPR012910">
    <property type="entry name" value="Plug_dom"/>
</dbReference>
<keyword evidence="8 9" id="KW-0998">Cell outer membrane</keyword>
<dbReference type="AlphaFoldDB" id="A0A2T0X9X2"/>
<evidence type="ECO:0000256" key="8">
    <source>
        <dbReference type="ARBA" id="ARBA00023237"/>
    </source>
</evidence>
<dbReference type="InterPro" id="IPR039426">
    <property type="entry name" value="TonB-dep_rcpt-like"/>
</dbReference>
<dbReference type="EMBL" id="PVTT01000001">
    <property type="protein sequence ID" value="PRY95727.1"/>
    <property type="molecule type" value="Genomic_DNA"/>
</dbReference>
<dbReference type="SUPFAM" id="SSF56935">
    <property type="entry name" value="Porins"/>
    <property type="match status" value="1"/>
</dbReference>
<dbReference type="InterPro" id="IPR000531">
    <property type="entry name" value="Beta-barrel_TonB"/>
</dbReference>
<evidence type="ECO:0000256" key="4">
    <source>
        <dbReference type="ARBA" id="ARBA00022452"/>
    </source>
</evidence>
<dbReference type="InterPro" id="IPR037066">
    <property type="entry name" value="Plug_dom_sf"/>
</dbReference>
<keyword evidence="16" id="KW-1185">Reference proteome</keyword>
<keyword evidence="15" id="KW-0675">Receptor</keyword>
<evidence type="ECO:0000256" key="3">
    <source>
        <dbReference type="ARBA" id="ARBA00022448"/>
    </source>
</evidence>
<keyword evidence="6 10" id="KW-0798">TonB box</keyword>
<keyword evidence="12" id="KW-0732">Signal</keyword>
<dbReference type="PANTHER" id="PTHR30069">
    <property type="entry name" value="TONB-DEPENDENT OUTER MEMBRANE RECEPTOR"/>
    <property type="match status" value="1"/>
</dbReference>
<feature type="domain" description="TonB-dependent receptor-like beta-barrel" evidence="13">
    <location>
        <begin position="222"/>
        <end position="650"/>
    </location>
</feature>
<dbReference type="InterPro" id="IPR036942">
    <property type="entry name" value="Beta-barrel_TonB_sf"/>
</dbReference>
<dbReference type="Proteomes" id="UP000238801">
    <property type="component" value="Unassembled WGS sequence"/>
</dbReference>
<dbReference type="OrthoDB" id="9796221at2"/>
<name>A0A2T0X9X2_9RHOB</name>
<evidence type="ECO:0000256" key="7">
    <source>
        <dbReference type="ARBA" id="ARBA00023136"/>
    </source>
</evidence>
<organism evidence="15 16">
    <name type="scientific">Hasllibacter halocynthiae</name>
    <dbReference type="NCBI Taxonomy" id="595589"/>
    <lineage>
        <taxon>Bacteria</taxon>
        <taxon>Pseudomonadati</taxon>
        <taxon>Pseudomonadota</taxon>
        <taxon>Alphaproteobacteria</taxon>
        <taxon>Rhodobacterales</taxon>
        <taxon>Roseobacteraceae</taxon>
        <taxon>Hasllibacter</taxon>
    </lineage>
</organism>
<evidence type="ECO:0000313" key="15">
    <source>
        <dbReference type="EMBL" id="PRY95727.1"/>
    </source>
</evidence>